<dbReference type="SUPFAM" id="SSF69360">
    <property type="entry name" value="Cell wall binding repeat"/>
    <property type="match status" value="1"/>
</dbReference>
<comment type="caution">
    <text evidence="3">The sequence shown here is derived from an EMBL/GenBank/DDBJ whole genome shotgun (WGS) entry which is preliminary data.</text>
</comment>
<dbReference type="EMBL" id="RRCO01000006">
    <property type="protein sequence ID" value="RRJ24554.1"/>
    <property type="molecule type" value="Genomic_DNA"/>
</dbReference>
<dbReference type="RefSeq" id="WP_128674894.1">
    <property type="nucleotide sequence ID" value="NZ_CAUQHB010000029.1"/>
</dbReference>
<dbReference type="Gene3D" id="2.30.30.40">
    <property type="entry name" value="SH3 Domains"/>
    <property type="match status" value="1"/>
</dbReference>
<gene>
    <name evidence="3" type="ORF">EHV10_12260</name>
</gene>
<accession>A0A3P3QTJ2</accession>
<dbReference type="InterPro" id="IPR007921">
    <property type="entry name" value="CHAP_dom"/>
</dbReference>
<evidence type="ECO:0000259" key="2">
    <source>
        <dbReference type="Pfam" id="PF05257"/>
    </source>
</evidence>
<organism evidence="3 4">
    <name type="scientific">Lachnoanaerobaculum gingivalis</name>
    <dbReference type="NCBI Taxonomy" id="2490855"/>
    <lineage>
        <taxon>Bacteria</taxon>
        <taxon>Bacillati</taxon>
        <taxon>Bacillota</taxon>
        <taxon>Clostridia</taxon>
        <taxon>Lachnospirales</taxon>
        <taxon>Lachnospiraceae</taxon>
        <taxon>Lachnoanaerobaculum</taxon>
    </lineage>
</organism>
<sequence>MSLRDNVIRKAGEYIGVSEDPPESNNVLFNTNYYGQEVYDNSASSYPWCVTFLWDIFRMSGASHVFCDGMKTASTETVYSHYKNKNMLFDSGKKGDIILILSNGAGQSRRVNHAGLVVAVNKDGSYETIEGNTGSTDIANGGMVMKMTRNFDGRGYTIVGFARPDYDSKGPKPGPGNNQNQGNKPGPGSRPNQSYKPAANEIPITANLTIVGSGVRIRTAPNTSAGVVKNLSAGEVVKASGRIASRYNPWFHISEGFISGNYVRGWIKDYNDNRRWWYVDKDYRYAKAEWKNIGSKDYCFGKDSYLFVSCYIKSAVNSTYYWVDDSGAYQKQYDTTSPSRKYRIVENYKTENAR</sequence>
<name>A0A3P3QTJ2_9FIRM</name>
<evidence type="ECO:0000313" key="4">
    <source>
        <dbReference type="Proteomes" id="UP000272490"/>
    </source>
</evidence>
<dbReference type="Proteomes" id="UP000272490">
    <property type="component" value="Unassembled WGS sequence"/>
</dbReference>
<keyword evidence="4" id="KW-1185">Reference proteome</keyword>
<evidence type="ECO:0000313" key="3">
    <source>
        <dbReference type="EMBL" id="RRJ24554.1"/>
    </source>
</evidence>
<dbReference type="AlphaFoldDB" id="A0A3P3QTJ2"/>
<evidence type="ECO:0000256" key="1">
    <source>
        <dbReference type="SAM" id="MobiDB-lite"/>
    </source>
</evidence>
<proteinExistence type="predicted"/>
<dbReference type="Pfam" id="PF05257">
    <property type="entry name" value="CHAP"/>
    <property type="match status" value="1"/>
</dbReference>
<dbReference type="Gene3D" id="2.10.270.10">
    <property type="entry name" value="Cholin Binding"/>
    <property type="match status" value="1"/>
</dbReference>
<feature type="compositionally biased region" description="Low complexity" evidence="1">
    <location>
        <begin position="175"/>
        <end position="187"/>
    </location>
</feature>
<dbReference type="OrthoDB" id="9813532at2"/>
<feature type="domain" description="Peptidase C51" evidence="2">
    <location>
        <begin position="43"/>
        <end position="132"/>
    </location>
</feature>
<protein>
    <submittedName>
        <fullName evidence="3">SH3 domain-containing protein</fullName>
    </submittedName>
</protein>
<feature type="region of interest" description="Disordered" evidence="1">
    <location>
        <begin position="162"/>
        <end position="199"/>
    </location>
</feature>
<reference evidence="3 4" key="1">
    <citation type="submission" date="2018-11" db="EMBL/GenBank/DDBJ databases">
        <title>Genome sequencing of Lachnoanaerobaculum sp. KCOM 2030 (= ChDC B114).</title>
        <authorList>
            <person name="Kook J.-K."/>
            <person name="Park S.-N."/>
            <person name="Lim Y.K."/>
        </authorList>
    </citation>
    <scope>NUCLEOTIDE SEQUENCE [LARGE SCALE GENOMIC DNA]</scope>
    <source>
        <strain evidence="3 4">KCOM 2030</strain>
    </source>
</reference>